<protein>
    <recommendedName>
        <fullName evidence="3">Post-SET domain-containing protein</fullName>
    </recommendedName>
</protein>
<dbReference type="EMBL" id="JASNQZ010000008">
    <property type="protein sequence ID" value="KAL0953502.1"/>
    <property type="molecule type" value="Genomic_DNA"/>
</dbReference>
<keyword evidence="5" id="KW-1185">Reference proteome</keyword>
<reference evidence="5" key="1">
    <citation type="submission" date="2024-06" db="EMBL/GenBank/DDBJ databases">
        <title>Multi-omics analyses provide insights into the biosynthesis of the anticancer antibiotic pleurotin in Hohenbuehelia grisea.</title>
        <authorList>
            <person name="Weaver J.A."/>
            <person name="Alberti F."/>
        </authorList>
    </citation>
    <scope>NUCLEOTIDE SEQUENCE [LARGE SCALE GENOMIC DNA]</scope>
    <source>
        <strain evidence="5">T-177</strain>
    </source>
</reference>
<dbReference type="PANTHER" id="PTHR12350">
    <property type="entry name" value="HISTONE-LYSINE N-METHYLTRANSFERASE-RELATED"/>
    <property type="match status" value="1"/>
</dbReference>
<comment type="caution">
    <text evidence="4">The sequence shown here is derived from an EMBL/GenBank/DDBJ whole genome shotgun (WGS) entry which is preliminary data.</text>
</comment>
<keyword evidence="1" id="KW-0489">Methyltransferase</keyword>
<dbReference type="InterPro" id="IPR046341">
    <property type="entry name" value="SET_dom_sf"/>
</dbReference>
<evidence type="ECO:0000313" key="5">
    <source>
        <dbReference type="Proteomes" id="UP001556367"/>
    </source>
</evidence>
<feature type="domain" description="Post-SET" evidence="3">
    <location>
        <begin position="122"/>
        <end position="138"/>
    </location>
</feature>
<accession>A0ABR3JCZ6</accession>
<evidence type="ECO:0000256" key="2">
    <source>
        <dbReference type="ARBA" id="ARBA00022679"/>
    </source>
</evidence>
<dbReference type="Gene3D" id="2.170.270.10">
    <property type="entry name" value="SET domain"/>
    <property type="match status" value="1"/>
</dbReference>
<gene>
    <name evidence="4" type="ORF">HGRIS_004728</name>
</gene>
<evidence type="ECO:0000313" key="4">
    <source>
        <dbReference type="EMBL" id="KAL0953502.1"/>
    </source>
</evidence>
<dbReference type="InterPro" id="IPR003616">
    <property type="entry name" value="Post-SET_dom"/>
</dbReference>
<organism evidence="4 5">
    <name type="scientific">Hohenbuehelia grisea</name>
    <dbReference type="NCBI Taxonomy" id="104357"/>
    <lineage>
        <taxon>Eukaryota</taxon>
        <taxon>Fungi</taxon>
        <taxon>Dikarya</taxon>
        <taxon>Basidiomycota</taxon>
        <taxon>Agaricomycotina</taxon>
        <taxon>Agaricomycetes</taxon>
        <taxon>Agaricomycetidae</taxon>
        <taxon>Agaricales</taxon>
        <taxon>Pleurotineae</taxon>
        <taxon>Pleurotaceae</taxon>
        <taxon>Hohenbuehelia</taxon>
    </lineage>
</organism>
<sequence>MKPTQEGYVPSHENFAVEFLPGEFSSYLKTNKAFKAGEVLAYLEGLTKGPRAYTSVQCGPGVNDHVELNSDLVYVNHSCSPTIAFDMSSSDSSKWHVRALEDLEAGAAITFFYPSSEWDMDQAFDCQCGSPNCYGRIQGAAYLSKEDLQKQKWINPWIWRLVEQREDSKKASTSCLSCGHGTSALDASSVCGCKKTIST</sequence>
<dbReference type="InterPro" id="IPR053201">
    <property type="entry name" value="Flavunoidine_N-MTase"/>
</dbReference>
<name>A0ABR3JCZ6_9AGAR</name>
<evidence type="ECO:0000259" key="3">
    <source>
        <dbReference type="PROSITE" id="PS50868"/>
    </source>
</evidence>
<proteinExistence type="predicted"/>
<keyword evidence="2" id="KW-0808">Transferase</keyword>
<dbReference type="SUPFAM" id="SSF82199">
    <property type="entry name" value="SET domain"/>
    <property type="match status" value="1"/>
</dbReference>
<dbReference type="Proteomes" id="UP001556367">
    <property type="component" value="Unassembled WGS sequence"/>
</dbReference>
<dbReference type="PANTHER" id="PTHR12350:SF19">
    <property type="entry name" value="SET DOMAIN-CONTAINING PROTEIN"/>
    <property type="match status" value="1"/>
</dbReference>
<dbReference type="PROSITE" id="PS50868">
    <property type="entry name" value="POST_SET"/>
    <property type="match status" value="1"/>
</dbReference>
<evidence type="ECO:0000256" key="1">
    <source>
        <dbReference type="ARBA" id="ARBA00022603"/>
    </source>
</evidence>